<dbReference type="Proteomes" id="UP000309186">
    <property type="component" value="Unassembled WGS sequence"/>
</dbReference>
<dbReference type="EMBL" id="PPSW01000024">
    <property type="protein sequence ID" value="TLX46255.1"/>
    <property type="molecule type" value="Genomic_DNA"/>
</dbReference>
<dbReference type="RefSeq" id="WP_138482646.1">
    <property type="nucleotide sequence ID" value="NZ_PPSW01000024.1"/>
</dbReference>
<dbReference type="OrthoDB" id="8587856at2"/>
<evidence type="ECO:0000313" key="4">
    <source>
        <dbReference type="Proteomes" id="UP000309186"/>
    </source>
</evidence>
<dbReference type="InterPro" id="IPR001638">
    <property type="entry name" value="Solute-binding_3/MltF_N"/>
</dbReference>
<evidence type="ECO:0000259" key="2">
    <source>
        <dbReference type="Pfam" id="PF00497"/>
    </source>
</evidence>
<gene>
    <name evidence="3" type="ORF">C1E24_14615</name>
</gene>
<dbReference type="AlphaFoldDB" id="A0A5R9PZZ5"/>
<dbReference type="Gene3D" id="3.40.190.10">
    <property type="entry name" value="Periplasmic binding protein-like II"/>
    <property type="match status" value="2"/>
</dbReference>
<feature type="signal peptide" evidence="1">
    <location>
        <begin position="1"/>
        <end position="22"/>
    </location>
</feature>
<evidence type="ECO:0000256" key="1">
    <source>
        <dbReference type="SAM" id="SignalP"/>
    </source>
</evidence>
<evidence type="ECO:0000313" key="3">
    <source>
        <dbReference type="EMBL" id="TLX46255.1"/>
    </source>
</evidence>
<sequence length="253" mass="29024">MARFCSAIFCMLLATLSNSVRSSETLRFVAEDLYPLHFTDDKKQPKGFLVELVETVLLECQCKGHVEIMPQARAFKEFKSDKNTLMISLLKTPQRSKEFNFLGSVYFADAYLIGLKKKSFSLLDLKSAHGLRVSTVRGYFSHHYLEKSGFSTEHDLVLAPDPESLLQMLYKERTDLVLTNTLSLDKELRNIGLDPDKIEEKLSLKDFPNELHFVANKQLDQEIARKLKQGLEKIKLTGEYTTLLNKWQLLQGK</sequence>
<name>A0A5R9PZZ5_9GAMM</name>
<dbReference type="Pfam" id="PF00497">
    <property type="entry name" value="SBP_bac_3"/>
    <property type="match status" value="1"/>
</dbReference>
<feature type="domain" description="Solute-binding protein family 3/N-terminal" evidence="2">
    <location>
        <begin position="29"/>
        <end position="247"/>
    </location>
</feature>
<proteinExistence type="predicted"/>
<reference evidence="3 4" key="1">
    <citation type="submission" date="2018-01" db="EMBL/GenBank/DDBJ databases">
        <title>Co-occurrence of chitin degradation, pigmentation and bioactivity in marine Pseudoalteromonas.</title>
        <authorList>
            <person name="Paulsen S."/>
            <person name="Gram L."/>
            <person name="Machado H."/>
        </authorList>
    </citation>
    <scope>NUCLEOTIDE SEQUENCE [LARGE SCALE GENOMIC DNA]</scope>
    <source>
        <strain evidence="3 4">S3663</strain>
    </source>
</reference>
<keyword evidence="1" id="KW-0732">Signal</keyword>
<protein>
    <submittedName>
        <fullName evidence="3">Amino acid ABC transporter substrate-binding protein</fullName>
    </submittedName>
</protein>
<dbReference type="PANTHER" id="PTHR38834:SF3">
    <property type="entry name" value="SOLUTE-BINDING PROTEIN FAMILY 3_N-TERMINAL DOMAIN-CONTAINING PROTEIN"/>
    <property type="match status" value="1"/>
</dbReference>
<organism evidence="3 4">
    <name type="scientific">Pseudoalteromonas phenolica</name>
    <dbReference type="NCBI Taxonomy" id="161398"/>
    <lineage>
        <taxon>Bacteria</taxon>
        <taxon>Pseudomonadati</taxon>
        <taxon>Pseudomonadota</taxon>
        <taxon>Gammaproteobacteria</taxon>
        <taxon>Alteromonadales</taxon>
        <taxon>Pseudoalteromonadaceae</taxon>
        <taxon>Pseudoalteromonas</taxon>
    </lineage>
</organism>
<comment type="caution">
    <text evidence="3">The sequence shown here is derived from an EMBL/GenBank/DDBJ whole genome shotgun (WGS) entry which is preliminary data.</text>
</comment>
<accession>A0A5R9PZZ5</accession>
<dbReference type="SUPFAM" id="SSF53850">
    <property type="entry name" value="Periplasmic binding protein-like II"/>
    <property type="match status" value="1"/>
</dbReference>
<feature type="chain" id="PRO_5024358835" evidence="1">
    <location>
        <begin position="23"/>
        <end position="253"/>
    </location>
</feature>
<dbReference type="PANTHER" id="PTHR38834">
    <property type="entry name" value="PERIPLASMIC SUBSTRATE BINDING PROTEIN FAMILY 3"/>
    <property type="match status" value="1"/>
</dbReference>